<dbReference type="InterPro" id="IPR045851">
    <property type="entry name" value="AMP-bd_C_sf"/>
</dbReference>
<keyword evidence="3" id="KW-0597">Phosphoprotein</keyword>
<dbReference type="InterPro" id="IPR006162">
    <property type="entry name" value="Ppantetheine_attach_site"/>
</dbReference>
<dbReference type="EMBL" id="CP059732">
    <property type="protein sequence ID" value="QMW00363.1"/>
    <property type="molecule type" value="Genomic_DNA"/>
</dbReference>
<gene>
    <name evidence="5" type="ORF">H3H32_20360</name>
</gene>
<protein>
    <recommendedName>
        <fullName evidence="4">Carrier domain-containing protein</fullName>
    </recommendedName>
</protein>
<feature type="domain" description="Carrier" evidence="4">
    <location>
        <begin position="106"/>
        <end position="181"/>
    </location>
</feature>
<organism evidence="5 6">
    <name type="scientific">Spirosoma foliorum</name>
    <dbReference type="NCBI Taxonomy" id="2710596"/>
    <lineage>
        <taxon>Bacteria</taxon>
        <taxon>Pseudomonadati</taxon>
        <taxon>Bacteroidota</taxon>
        <taxon>Cytophagia</taxon>
        <taxon>Cytophagales</taxon>
        <taxon>Cytophagaceae</taxon>
        <taxon>Spirosoma</taxon>
    </lineage>
</organism>
<dbReference type="PROSITE" id="PS50075">
    <property type="entry name" value="CARRIER"/>
    <property type="match status" value="2"/>
</dbReference>
<dbReference type="SUPFAM" id="SSF56801">
    <property type="entry name" value="Acetyl-CoA synthetase-like"/>
    <property type="match status" value="1"/>
</dbReference>
<dbReference type="InterPro" id="IPR009081">
    <property type="entry name" value="PP-bd_ACP"/>
</dbReference>
<dbReference type="InterPro" id="IPR029058">
    <property type="entry name" value="AB_hydrolase_fold"/>
</dbReference>
<dbReference type="GO" id="GO:0003824">
    <property type="term" value="F:catalytic activity"/>
    <property type="evidence" value="ECO:0007669"/>
    <property type="project" value="InterPro"/>
</dbReference>
<dbReference type="SUPFAM" id="SSF53474">
    <property type="entry name" value="alpha/beta-Hydrolases"/>
    <property type="match status" value="1"/>
</dbReference>
<dbReference type="Gene3D" id="3.30.559.30">
    <property type="entry name" value="Nonribosomal peptide synthetase, condensation domain"/>
    <property type="match status" value="1"/>
</dbReference>
<dbReference type="AlphaFoldDB" id="A0A7G5GNC1"/>
<dbReference type="Gene3D" id="3.40.50.1820">
    <property type="entry name" value="alpha/beta hydrolase"/>
    <property type="match status" value="1"/>
</dbReference>
<dbReference type="PANTHER" id="PTHR45527:SF1">
    <property type="entry name" value="FATTY ACID SYNTHASE"/>
    <property type="match status" value="1"/>
</dbReference>
<name>A0A7G5GNC1_9BACT</name>
<dbReference type="Gene3D" id="1.10.1200.10">
    <property type="entry name" value="ACP-like"/>
    <property type="match status" value="2"/>
</dbReference>
<dbReference type="Pfam" id="PF00975">
    <property type="entry name" value="Thioesterase"/>
    <property type="match status" value="1"/>
</dbReference>
<dbReference type="InterPro" id="IPR036736">
    <property type="entry name" value="ACP-like_sf"/>
</dbReference>
<dbReference type="SUPFAM" id="SSF52777">
    <property type="entry name" value="CoA-dependent acyltransferases"/>
    <property type="match status" value="2"/>
</dbReference>
<evidence type="ECO:0000256" key="3">
    <source>
        <dbReference type="ARBA" id="ARBA00022553"/>
    </source>
</evidence>
<proteinExistence type="predicted"/>
<dbReference type="InterPro" id="IPR020806">
    <property type="entry name" value="PKS_PP-bd"/>
</dbReference>
<dbReference type="PROSITE" id="PS00012">
    <property type="entry name" value="PHOSPHOPANTETHEINE"/>
    <property type="match status" value="2"/>
</dbReference>
<dbReference type="InterPro" id="IPR001031">
    <property type="entry name" value="Thioesterase"/>
</dbReference>
<dbReference type="GO" id="GO:0005737">
    <property type="term" value="C:cytoplasm"/>
    <property type="evidence" value="ECO:0007669"/>
    <property type="project" value="TreeGrafter"/>
</dbReference>
<keyword evidence="6" id="KW-1185">Reference proteome</keyword>
<evidence type="ECO:0000256" key="1">
    <source>
        <dbReference type="ARBA" id="ARBA00001957"/>
    </source>
</evidence>
<dbReference type="Gene3D" id="3.30.300.30">
    <property type="match status" value="1"/>
</dbReference>
<dbReference type="CDD" id="cd19531">
    <property type="entry name" value="LCL_NRPS-like"/>
    <property type="match status" value="1"/>
</dbReference>
<evidence type="ECO:0000313" key="6">
    <source>
        <dbReference type="Proteomes" id="UP000515369"/>
    </source>
</evidence>
<evidence type="ECO:0000259" key="4">
    <source>
        <dbReference type="PROSITE" id="PS50075"/>
    </source>
</evidence>
<dbReference type="KEGG" id="sfol:H3H32_20360"/>
<dbReference type="Proteomes" id="UP000515369">
    <property type="component" value="Chromosome"/>
</dbReference>
<dbReference type="InterPro" id="IPR025110">
    <property type="entry name" value="AMP-bd_C"/>
</dbReference>
<dbReference type="Pfam" id="PF00668">
    <property type="entry name" value="Condensation"/>
    <property type="match status" value="1"/>
</dbReference>
<dbReference type="SUPFAM" id="SSF47336">
    <property type="entry name" value="ACP-like"/>
    <property type="match status" value="2"/>
</dbReference>
<sequence>MKLRGFRIEPAEIEQALCQHSTIAQALVVADELSSGIKRLVAYLVAKSGDVIKPDDLRAFLKTSLPDYLIPNVFIPLVAIPLTANGKVDKANLPSIPFDTPHHQVDLQTPTERAMAPLWTSVLRIGKLNRSDHFFDMGGSSLMAIQLISLISQQFGVRLRMTDVFNYPTLHKLGGYIDALPRELVQSIPGSSGKIDLTAHFPLSFAQNRLWILEQLYSVQGAYNVPIVLRISGSLNLPSLQQSLNQLIDRHQILRTTFGHTNGVAFQKIEPAFLIDIPVSDFANLMDFVQQETVDGWLRELAYQPFDLIKGPLVRVNVAKVGEMSWLLLLTVHHLIFDGLSTRVLARELSLLYTAQVQGLPVSLSPLPIQYVDYARWQTEQYGLGTLTRQLEYWRNQLAGVAPILTLPIDKSRPASESFRGADYCFFLPNSRWHPLRHGFQEPDTTLFLRVLTAYMVWLRQITGLQDIVIGIPVAGRSNPELDGLIGFFVNTLVLRADVSADLTFRQLVRKVRQLALDAYEHQAVPFEQIVAEVSPSRSQAYSPLVQVFFDFQEDTTNCWALNDLQIESVPFQQHRAKFDLSLSCQEANDGLMGTFTYRTDLFTEQAITKLADQFIQLLEQLLTQPDQAVEPLIGGLSAPLSISPDQSRITRPEEPDLAGQLLHPSVVKLLEKIWCELLERPTMGLDDDFFALGGHSLLALQLTVAIQRQTTHSLPISSVFAHPTLRQLALYLQTSQSDLAWQCLVGVKSPEAKNPLFLVHPISGDIHYVYQLAPYLSEGQPLYGLRAVGLDGTTQPLKSIEAMAAHYIQLILQKQPKGPYSLGGFSLGGIIAFEMARQLTQMGREVQLLALIDAYPINPDADNHTKYPLHQLLGYYYQYWRSLSKHPVVLLPILRQKIPWISHYLFRRLWQTVPGLRRSEVSYSVEQDASEPDSLLVRSLREAYSRYEFKPYKGKLVFLRAIKANTFALVSKKVDFGWGRHARQGVEVYHLVGEHNTLFSDPETIAEIGRILQPYLIP</sequence>
<dbReference type="SMART" id="SM00823">
    <property type="entry name" value="PKS_PP"/>
    <property type="match status" value="2"/>
</dbReference>
<dbReference type="RefSeq" id="WP_182457480.1">
    <property type="nucleotide sequence ID" value="NZ_CP059732.1"/>
</dbReference>
<reference evidence="5 6" key="1">
    <citation type="submission" date="2020-07" db="EMBL/GenBank/DDBJ databases">
        <title>Spirosoma foliorum sp. nov., isolated from the leaves on the Nejang mountain Korea, Republic of.</title>
        <authorList>
            <person name="Ho H."/>
            <person name="Lee Y.-J."/>
            <person name="Nurcahyanto D.-A."/>
            <person name="Kim S.-G."/>
        </authorList>
    </citation>
    <scope>NUCLEOTIDE SEQUENCE [LARGE SCALE GENOMIC DNA]</scope>
    <source>
        <strain evidence="5 6">PL0136</strain>
    </source>
</reference>
<dbReference type="InterPro" id="IPR001242">
    <property type="entry name" value="Condensation_dom"/>
</dbReference>
<evidence type="ECO:0000313" key="5">
    <source>
        <dbReference type="EMBL" id="QMW00363.1"/>
    </source>
</evidence>
<dbReference type="Gene3D" id="3.30.559.10">
    <property type="entry name" value="Chloramphenicol acetyltransferase-like domain"/>
    <property type="match status" value="1"/>
</dbReference>
<evidence type="ECO:0000256" key="2">
    <source>
        <dbReference type="ARBA" id="ARBA00022450"/>
    </source>
</evidence>
<dbReference type="GO" id="GO:0044550">
    <property type="term" value="P:secondary metabolite biosynthetic process"/>
    <property type="evidence" value="ECO:0007669"/>
    <property type="project" value="TreeGrafter"/>
</dbReference>
<dbReference type="Pfam" id="PF00550">
    <property type="entry name" value="PP-binding"/>
    <property type="match status" value="2"/>
</dbReference>
<accession>A0A7G5GNC1</accession>
<feature type="domain" description="Carrier" evidence="4">
    <location>
        <begin position="662"/>
        <end position="737"/>
    </location>
</feature>
<dbReference type="GO" id="GO:0031177">
    <property type="term" value="F:phosphopantetheine binding"/>
    <property type="evidence" value="ECO:0007669"/>
    <property type="project" value="InterPro"/>
</dbReference>
<dbReference type="Pfam" id="PF13193">
    <property type="entry name" value="AMP-binding_C"/>
    <property type="match status" value="1"/>
</dbReference>
<dbReference type="GO" id="GO:0043041">
    <property type="term" value="P:amino acid activation for nonribosomal peptide biosynthetic process"/>
    <property type="evidence" value="ECO:0007669"/>
    <property type="project" value="TreeGrafter"/>
</dbReference>
<dbReference type="PANTHER" id="PTHR45527">
    <property type="entry name" value="NONRIBOSOMAL PEPTIDE SYNTHETASE"/>
    <property type="match status" value="1"/>
</dbReference>
<comment type="cofactor">
    <cofactor evidence="1">
        <name>pantetheine 4'-phosphate</name>
        <dbReference type="ChEBI" id="CHEBI:47942"/>
    </cofactor>
</comment>
<keyword evidence="2" id="KW-0596">Phosphopantetheine</keyword>
<dbReference type="InterPro" id="IPR023213">
    <property type="entry name" value="CAT-like_dom_sf"/>
</dbReference>